<dbReference type="RefSeq" id="WP_141288282.1">
    <property type="nucleotide sequence ID" value="NZ_BAAAEW010000007.1"/>
</dbReference>
<comment type="caution">
    <text evidence="1">The sequence shown here is derived from an EMBL/GenBank/DDBJ whole genome shotgun (WGS) entry which is preliminary data.</text>
</comment>
<organism evidence="1 2">
    <name type="scientific">Ideonella azotifigens</name>
    <dbReference type="NCBI Taxonomy" id="513160"/>
    <lineage>
        <taxon>Bacteria</taxon>
        <taxon>Pseudomonadati</taxon>
        <taxon>Pseudomonadota</taxon>
        <taxon>Betaproteobacteria</taxon>
        <taxon>Burkholderiales</taxon>
        <taxon>Sphaerotilaceae</taxon>
        <taxon>Ideonella</taxon>
    </lineage>
</organism>
<gene>
    <name evidence="1" type="ORF">GCM10009107_16330</name>
</gene>
<reference evidence="1 2" key="1">
    <citation type="journal article" date="2019" name="Int. J. Syst. Evol. Microbiol.">
        <title>The Global Catalogue of Microorganisms (GCM) 10K type strain sequencing project: providing services to taxonomists for standard genome sequencing and annotation.</title>
        <authorList>
            <consortium name="The Broad Institute Genomics Platform"/>
            <consortium name="The Broad Institute Genome Sequencing Center for Infectious Disease"/>
            <person name="Wu L."/>
            <person name="Ma J."/>
        </authorList>
    </citation>
    <scope>NUCLEOTIDE SEQUENCE [LARGE SCALE GENOMIC DNA]</scope>
    <source>
        <strain evidence="1 2">JCM 15503</strain>
    </source>
</reference>
<dbReference type="Proteomes" id="UP001500279">
    <property type="component" value="Unassembled WGS sequence"/>
</dbReference>
<protein>
    <submittedName>
        <fullName evidence="1">Uncharacterized protein</fullName>
    </submittedName>
</protein>
<name>A0ABN1JVX9_9BURK</name>
<dbReference type="EMBL" id="BAAAEW010000007">
    <property type="protein sequence ID" value="GAA0747626.1"/>
    <property type="molecule type" value="Genomic_DNA"/>
</dbReference>
<evidence type="ECO:0000313" key="1">
    <source>
        <dbReference type="EMBL" id="GAA0747626.1"/>
    </source>
</evidence>
<keyword evidence="2" id="KW-1185">Reference proteome</keyword>
<sequence>MNPVEELSNPRHVPVVRWVEKARLAKAGRYLMVRLGAASAFAMRTALFVEAALCKAVPFQVSGVVNAHHERHVARA</sequence>
<accession>A0ABN1JVX9</accession>
<evidence type="ECO:0000313" key="2">
    <source>
        <dbReference type="Proteomes" id="UP001500279"/>
    </source>
</evidence>
<proteinExistence type="predicted"/>